<proteinExistence type="predicted"/>
<feature type="chain" id="PRO_5003373220" evidence="1">
    <location>
        <begin position="23"/>
        <end position="128"/>
    </location>
</feature>
<dbReference type="Proteomes" id="UP000001353">
    <property type="component" value="Chromosome"/>
</dbReference>
<evidence type="ECO:0000313" key="2">
    <source>
        <dbReference type="EMBL" id="AEI92606.1"/>
    </source>
</evidence>
<reference evidence="2 3" key="1">
    <citation type="journal article" date="2011" name="BMC Genomics">
        <title>Comparative genome analysis and genome-guided physiological analysis of Roseobacter litoralis.</title>
        <authorList>
            <person name="Kalhoefer D."/>
            <person name="Thole S."/>
            <person name="Voget S."/>
            <person name="Lehmann R."/>
            <person name="Liesegang H."/>
            <person name="Wollher A."/>
            <person name="Daniel R."/>
            <person name="Simon M."/>
            <person name="Brinkhoff T."/>
        </authorList>
    </citation>
    <scope>NUCLEOTIDE SEQUENCE [LARGE SCALE GENOMIC DNA]</scope>
    <source>
        <strain evidence="3">ATCC 49566 / DSM 6996 / JCM 21268 / NBRC 15278 / OCh 149</strain>
    </source>
</reference>
<name>F7ZJH4_ROSLO</name>
<dbReference type="HOGENOM" id="CLU_2012942_0_0_5"/>
<organism evidence="2 3">
    <name type="scientific">Roseobacter litoralis (strain ATCC 49566 / DSM 6996 / JCM 21268 / NBRC 15278 / OCh 149)</name>
    <dbReference type="NCBI Taxonomy" id="391595"/>
    <lineage>
        <taxon>Bacteria</taxon>
        <taxon>Pseudomonadati</taxon>
        <taxon>Pseudomonadota</taxon>
        <taxon>Alphaproteobacteria</taxon>
        <taxon>Rhodobacterales</taxon>
        <taxon>Roseobacteraceae</taxon>
        <taxon>Roseobacter</taxon>
    </lineage>
</organism>
<dbReference type="OrthoDB" id="7743029at2"/>
<evidence type="ECO:0000256" key="1">
    <source>
        <dbReference type="SAM" id="SignalP"/>
    </source>
</evidence>
<sequence>MRAVKTVSCVAVMLLCALPALAQAVKLKAYEIEALLSGNTVFGQWDGADYVQFFGKEGKTVYAQPDTASLYGEWRVDAERDEFQSIWPDDADWEGWFVMEWDGDFYWVSKSTPPTLFRVEEGNQMVRE</sequence>
<dbReference type="STRING" id="391595.RLO149_c005780"/>
<keyword evidence="3" id="KW-1185">Reference proteome</keyword>
<dbReference type="KEGG" id="rli:RLO149_c005780"/>
<dbReference type="eggNOG" id="ENOG5032XPK">
    <property type="taxonomic scope" value="Bacteria"/>
</dbReference>
<dbReference type="RefSeq" id="WP_013960547.1">
    <property type="nucleotide sequence ID" value="NC_015730.1"/>
</dbReference>
<evidence type="ECO:0000313" key="3">
    <source>
        <dbReference type="Proteomes" id="UP000001353"/>
    </source>
</evidence>
<accession>F7ZJH4</accession>
<dbReference type="AlphaFoldDB" id="F7ZJH4"/>
<dbReference type="EMBL" id="CP002623">
    <property type="protein sequence ID" value="AEI92606.1"/>
    <property type="molecule type" value="Genomic_DNA"/>
</dbReference>
<keyword evidence="1" id="KW-0732">Signal</keyword>
<protein>
    <submittedName>
        <fullName evidence="2">Uncharacterized protein</fullName>
    </submittedName>
</protein>
<gene>
    <name evidence="2" type="ordered locus">RLO149_c005780</name>
</gene>
<feature type="signal peptide" evidence="1">
    <location>
        <begin position="1"/>
        <end position="22"/>
    </location>
</feature>